<protein>
    <submittedName>
        <fullName evidence="4">TetR family transcriptional regulator</fullName>
    </submittedName>
</protein>
<evidence type="ECO:0000256" key="2">
    <source>
        <dbReference type="PROSITE-ProRule" id="PRU00335"/>
    </source>
</evidence>
<dbReference type="AlphaFoldDB" id="A0A3R7HR09"/>
<dbReference type="InterPro" id="IPR009057">
    <property type="entry name" value="Homeodomain-like_sf"/>
</dbReference>
<dbReference type="InterPro" id="IPR041479">
    <property type="entry name" value="TetR_CgmR_C"/>
</dbReference>
<sequence>MDNPTRSERSRNTAIKAAFVILTRDGPGGLTFDALSRESGISKGGLLHQFRTKADILKALLAYQQDHYRSFANNFLATKGDSLREPTLSCQIAVVRESINQPHSVARAILATLVEDPTLLSEIRDEDAAQTRKIRSEADDPDMALLRLIAARGLAYTTLLGLSPISDRQRDRLFKLLLDEDRWTSERPSDSEQTAA</sequence>
<dbReference type="RefSeq" id="WP_120343864.1">
    <property type="nucleotide sequence ID" value="NZ_MCAS01000007.1"/>
</dbReference>
<dbReference type="Pfam" id="PF00440">
    <property type="entry name" value="TetR_N"/>
    <property type="match status" value="1"/>
</dbReference>
<proteinExistence type="predicted"/>
<dbReference type="SUPFAM" id="SSF46689">
    <property type="entry name" value="Homeodomain-like"/>
    <property type="match status" value="1"/>
</dbReference>
<evidence type="ECO:0000313" key="4">
    <source>
        <dbReference type="EMBL" id="RKF48605.1"/>
    </source>
</evidence>
<dbReference type="Pfam" id="PF17937">
    <property type="entry name" value="TetR_C_28"/>
    <property type="match status" value="1"/>
</dbReference>
<dbReference type="InterPro" id="IPR001647">
    <property type="entry name" value="HTH_TetR"/>
</dbReference>
<evidence type="ECO:0000313" key="5">
    <source>
        <dbReference type="Proteomes" id="UP000283709"/>
    </source>
</evidence>
<accession>A0A3R7HR09</accession>
<feature type="domain" description="HTH tetR-type" evidence="3">
    <location>
        <begin position="8"/>
        <end position="68"/>
    </location>
</feature>
<dbReference type="PROSITE" id="PS50977">
    <property type="entry name" value="HTH_TETR_2"/>
    <property type="match status" value="1"/>
</dbReference>
<gene>
    <name evidence="4" type="ORF">BCY88_20730</name>
</gene>
<name>A0A3R7HR09_9BURK</name>
<dbReference type="Proteomes" id="UP000283709">
    <property type="component" value="Unassembled WGS sequence"/>
</dbReference>
<evidence type="ECO:0000256" key="1">
    <source>
        <dbReference type="ARBA" id="ARBA00023125"/>
    </source>
</evidence>
<comment type="caution">
    <text evidence="4">The sequence shown here is derived from an EMBL/GenBank/DDBJ whole genome shotgun (WGS) entry which is preliminary data.</text>
</comment>
<evidence type="ECO:0000259" key="3">
    <source>
        <dbReference type="PROSITE" id="PS50977"/>
    </source>
</evidence>
<feature type="DNA-binding region" description="H-T-H motif" evidence="2">
    <location>
        <begin position="31"/>
        <end position="50"/>
    </location>
</feature>
<organism evidence="4 5">
    <name type="scientific">Paraburkholderia fungorum</name>
    <dbReference type="NCBI Taxonomy" id="134537"/>
    <lineage>
        <taxon>Bacteria</taxon>
        <taxon>Pseudomonadati</taxon>
        <taxon>Pseudomonadota</taxon>
        <taxon>Betaproteobacteria</taxon>
        <taxon>Burkholderiales</taxon>
        <taxon>Burkholderiaceae</taxon>
        <taxon>Paraburkholderia</taxon>
    </lineage>
</organism>
<dbReference type="OrthoDB" id="9809772at2"/>
<reference evidence="4 5" key="1">
    <citation type="submission" date="2016-07" db="EMBL/GenBank/DDBJ databases">
        <title>Genome analysis of Burkholderia fungorum ES3-20.</title>
        <authorList>
            <person name="Xu D."/>
            <person name="Yao R."/>
            <person name="Zheng S."/>
        </authorList>
    </citation>
    <scope>NUCLEOTIDE SEQUENCE [LARGE SCALE GENOMIC DNA]</scope>
    <source>
        <strain evidence="4 5">ES3-20</strain>
    </source>
</reference>
<dbReference type="EMBL" id="MCAS01000007">
    <property type="protein sequence ID" value="RKF48605.1"/>
    <property type="molecule type" value="Genomic_DNA"/>
</dbReference>
<keyword evidence="1 2" id="KW-0238">DNA-binding</keyword>
<dbReference type="GO" id="GO:0003677">
    <property type="term" value="F:DNA binding"/>
    <property type="evidence" value="ECO:0007669"/>
    <property type="project" value="UniProtKB-UniRule"/>
</dbReference>
<dbReference type="Gene3D" id="1.10.357.10">
    <property type="entry name" value="Tetracycline Repressor, domain 2"/>
    <property type="match status" value="1"/>
</dbReference>